<dbReference type="AlphaFoldDB" id="A0A7T8GNW6"/>
<reference evidence="2" key="1">
    <citation type="submission" date="2021-01" db="EMBL/GenBank/DDBJ databases">
        <title>Caligus Genome Assembly.</title>
        <authorList>
            <person name="Gallardo-Escarate C."/>
        </authorList>
    </citation>
    <scope>NUCLEOTIDE SEQUENCE [LARGE SCALE GENOMIC DNA]</scope>
</reference>
<dbReference type="EMBL" id="CP045906">
    <property type="protein sequence ID" value="QQP34936.1"/>
    <property type="molecule type" value="Genomic_DNA"/>
</dbReference>
<dbReference type="Proteomes" id="UP000595437">
    <property type="component" value="Chromosome 17"/>
</dbReference>
<keyword evidence="2" id="KW-1185">Reference proteome</keyword>
<dbReference type="OrthoDB" id="10686533at2759"/>
<proteinExistence type="predicted"/>
<protein>
    <submittedName>
        <fullName evidence="1">Uncharacterized protein</fullName>
    </submittedName>
</protein>
<sequence>MGLPEMILRGMPTSSRFVGKLQSRDNWLDPYSEVNNEDSDEEISNAKRHPGYLLLPLHRKVHIRSLQREQRTKQHTH</sequence>
<gene>
    <name evidence="1" type="ORF">FKW44_022998</name>
</gene>
<name>A0A7T8GNW6_CALRO</name>
<organism evidence="1 2">
    <name type="scientific">Caligus rogercresseyi</name>
    <name type="common">Sea louse</name>
    <dbReference type="NCBI Taxonomy" id="217165"/>
    <lineage>
        <taxon>Eukaryota</taxon>
        <taxon>Metazoa</taxon>
        <taxon>Ecdysozoa</taxon>
        <taxon>Arthropoda</taxon>
        <taxon>Crustacea</taxon>
        <taxon>Multicrustacea</taxon>
        <taxon>Hexanauplia</taxon>
        <taxon>Copepoda</taxon>
        <taxon>Siphonostomatoida</taxon>
        <taxon>Caligidae</taxon>
        <taxon>Caligus</taxon>
    </lineage>
</organism>
<evidence type="ECO:0000313" key="2">
    <source>
        <dbReference type="Proteomes" id="UP000595437"/>
    </source>
</evidence>
<evidence type="ECO:0000313" key="1">
    <source>
        <dbReference type="EMBL" id="QQP34936.1"/>
    </source>
</evidence>
<accession>A0A7T8GNW6</accession>